<feature type="compositionally biased region" description="Basic and acidic residues" evidence="1">
    <location>
        <begin position="338"/>
        <end position="355"/>
    </location>
</feature>
<gene>
    <name evidence="2" type="ORF">GNLVRS02_ARAD1D28116g</name>
</gene>
<dbReference type="GO" id="GO:0030968">
    <property type="term" value="P:endoplasmic reticulum unfolded protein response"/>
    <property type="evidence" value="ECO:0007669"/>
    <property type="project" value="TreeGrafter"/>
</dbReference>
<reference evidence="2" key="2">
    <citation type="submission" date="2014-06" db="EMBL/GenBank/DDBJ databases">
        <title>The complete genome of Blastobotrys (Arxula) adeninivorans LS3 - a yeast of biotechnological interest.</title>
        <authorList>
            <person name="Kunze G."/>
            <person name="Gaillardin C."/>
            <person name="Czernicka M."/>
            <person name="Durrens P."/>
            <person name="Martin T."/>
            <person name="Boer E."/>
            <person name="Gabaldon T."/>
            <person name="Cruz J."/>
            <person name="Talla E."/>
            <person name="Marck C."/>
            <person name="Goffeau A."/>
            <person name="Barbe V."/>
            <person name="Baret P."/>
            <person name="Baronian K."/>
            <person name="Beier S."/>
            <person name="Bleykasten C."/>
            <person name="Bode R."/>
            <person name="Casaregola S."/>
            <person name="Despons L."/>
            <person name="Fairhead C."/>
            <person name="Giersberg M."/>
            <person name="Gierski P."/>
            <person name="Hahnel U."/>
            <person name="Hartmann A."/>
            <person name="Jankowska D."/>
            <person name="Jubin C."/>
            <person name="Jung P."/>
            <person name="Lafontaine I."/>
            <person name="Leh-Louis V."/>
            <person name="Lemaire M."/>
            <person name="Marcet-Houben M."/>
            <person name="Mascher M."/>
            <person name="Morel G."/>
            <person name="Richard G.-F."/>
            <person name="Riechen J."/>
            <person name="Sacerdot C."/>
            <person name="Sarkar A."/>
            <person name="Savel G."/>
            <person name="Schacherer J."/>
            <person name="Sherman D."/>
            <person name="Straub M.-L."/>
            <person name="Stein N."/>
            <person name="Thierry A."/>
            <person name="Trautwein-Schult A."/>
            <person name="Westhof E."/>
            <person name="Worch S."/>
            <person name="Dujon B."/>
            <person name="Souciet J.-L."/>
            <person name="Wincker P."/>
            <person name="Scholz U."/>
            <person name="Neuveglise N."/>
        </authorList>
    </citation>
    <scope>NUCLEOTIDE SEQUENCE</scope>
    <source>
        <strain evidence="2">LS3</strain>
    </source>
</reference>
<evidence type="ECO:0000313" key="2">
    <source>
        <dbReference type="EMBL" id="CDP38148.1"/>
    </source>
</evidence>
<dbReference type="GO" id="GO:0008654">
    <property type="term" value="P:phospholipid biosynthetic process"/>
    <property type="evidence" value="ECO:0007669"/>
    <property type="project" value="TreeGrafter"/>
</dbReference>
<sequence>MDQDEVQLAAQALQELRTSSSSPPPYEQHASSANSGPANNLKNQSTNSATDRQSSFSSSTSHFRPIKPKQNAYAYGVYHRRTKSNTPLGPSSTHADHIEKKKKRRPVWQDVLVSATSLASISKESRMRLRYCLNLLKLANSRLANTVGRLQELIQREKAAAIAQNLLQQHQNSSSGDYPMASDSDSEDTVTFLKQDLISTIRKVVTVVSTFAGNSLPEPARSHVKHYILQLPLNWALALTPEEEEEASGKAKANNDGASSPSSESSSSSIHMSDGEGLGSSAAQAEIHAKQVEAGGRLLSLAQEALDMLGNIISIVGDTLDRAESWCQKVGLSATNDDDMHAAESTEGADGKDSSEGDSNSPPEYDESMTPSSSVLDNKIQI</sequence>
<dbReference type="GO" id="GO:0003714">
    <property type="term" value="F:transcription corepressor activity"/>
    <property type="evidence" value="ECO:0007669"/>
    <property type="project" value="InterPro"/>
</dbReference>
<accession>A0A060TB25</accession>
<dbReference type="GO" id="GO:0006357">
    <property type="term" value="P:regulation of transcription by RNA polymerase II"/>
    <property type="evidence" value="ECO:0007669"/>
    <property type="project" value="TreeGrafter"/>
</dbReference>
<feature type="region of interest" description="Disordered" evidence="1">
    <location>
        <begin position="336"/>
        <end position="382"/>
    </location>
</feature>
<feature type="compositionally biased region" description="Low complexity" evidence="1">
    <location>
        <begin position="259"/>
        <end position="269"/>
    </location>
</feature>
<dbReference type="EMBL" id="HG937694">
    <property type="protein sequence ID" value="CDP38148.1"/>
    <property type="molecule type" value="Genomic_DNA"/>
</dbReference>
<dbReference type="Pfam" id="PF08618">
    <property type="entry name" value="Opi1"/>
    <property type="match status" value="1"/>
</dbReference>
<dbReference type="GO" id="GO:0005783">
    <property type="term" value="C:endoplasmic reticulum"/>
    <property type="evidence" value="ECO:0007669"/>
    <property type="project" value="TreeGrafter"/>
</dbReference>
<feature type="region of interest" description="Disordered" evidence="1">
    <location>
        <begin position="1"/>
        <end position="65"/>
    </location>
</feature>
<dbReference type="PANTHER" id="PTHR38406:SF1">
    <property type="entry name" value="TRANSCRIPTIONAL REPRESSOR OPI1"/>
    <property type="match status" value="1"/>
</dbReference>
<dbReference type="GO" id="GO:0005634">
    <property type="term" value="C:nucleus"/>
    <property type="evidence" value="ECO:0007669"/>
    <property type="project" value="TreeGrafter"/>
</dbReference>
<dbReference type="PhylomeDB" id="A0A060TB25"/>
<dbReference type="PANTHER" id="PTHR38406">
    <property type="entry name" value="TRANSCRIPTIONAL REPRESSOR OPI1"/>
    <property type="match status" value="1"/>
</dbReference>
<dbReference type="AlphaFoldDB" id="A0A060TB25"/>
<reference evidence="2" key="1">
    <citation type="submission" date="2014-02" db="EMBL/GenBank/DDBJ databases">
        <authorList>
            <person name="Genoscope - CEA"/>
        </authorList>
    </citation>
    <scope>NUCLEOTIDE SEQUENCE</scope>
    <source>
        <strain evidence="2">LS3</strain>
    </source>
</reference>
<dbReference type="InterPro" id="IPR013927">
    <property type="entry name" value="TF_Opi1_Ccg-8"/>
</dbReference>
<feature type="compositionally biased region" description="Polar residues" evidence="1">
    <location>
        <begin position="84"/>
        <end position="93"/>
    </location>
</feature>
<feature type="compositionally biased region" description="Polar residues" evidence="1">
    <location>
        <begin position="29"/>
        <end position="53"/>
    </location>
</feature>
<proteinExistence type="predicted"/>
<feature type="region of interest" description="Disordered" evidence="1">
    <location>
        <begin position="244"/>
        <end position="282"/>
    </location>
</feature>
<feature type="region of interest" description="Disordered" evidence="1">
    <location>
        <begin position="82"/>
        <end position="104"/>
    </location>
</feature>
<feature type="compositionally biased region" description="Polar residues" evidence="1">
    <location>
        <begin position="369"/>
        <end position="382"/>
    </location>
</feature>
<name>A0A060TB25_BLAAD</name>
<organism evidence="2">
    <name type="scientific">Blastobotrys adeninivorans</name>
    <name type="common">Yeast</name>
    <name type="synonym">Arxula adeninivorans</name>
    <dbReference type="NCBI Taxonomy" id="409370"/>
    <lineage>
        <taxon>Eukaryota</taxon>
        <taxon>Fungi</taxon>
        <taxon>Dikarya</taxon>
        <taxon>Ascomycota</taxon>
        <taxon>Saccharomycotina</taxon>
        <taxon>Dipodascomycetes</taxon>
        <taxon>Dipodascales</taxon>
        <taxon>Trichomonascaceae</taxon>
        <taxon>Blastobotrys</taxon>
    </lineage>
</organism>
<protein>
    <submittedName>
        <fullName evidence="2">ARAD1D28116p</fullName>
    </submittedName>
</protein>
<evidence type="ECO:0000256" key="1">
    <source>
        <dbReference type="SAM" id="MobiDB-lite"/>
    </source>
</evidence>